<name>A0A196SHS4_BLAHN</name>
<feature type="transmembrane region" description="Helical" evidence="1">
    <location>
        <begin position="79"/>
        <end position="102"/>
    </location>
</feature>
<evidence type="ECO:0000313" key="2">
    <source>
        <dbReference type="EMBL" id="OAO15722.1"/>
    </source>
</evidence>
<gene>
    <name evidence="2" type="ORF">AV274_2573</name>
</gene>
<organism evidence="2 3">
    <name type="scientific">Blastocystis sp. subtype 1 (strain ATCC 50177 / NandII)</name>
    <dbReference type="NCBI Taxonomy" id="478820"/>
    <lineage>
        <taxon>Eukaryota</taxon>
        <taxon>Sar</taxon>
        <taxon>Stramenopiles</taxon>
        <taxon>Bigyra</taxon>
        <taxon>Opalozoa</taxon>
        <taxon>Opalinata</taxon>
        <taxon>Blastocystidae</taxon>
        <taxon>Blastocystis</taxon>
    </lineage>
</organism>
<evidence type="ECO:0008006" key="4">
    <source>
        <dbReference type="Google" id="ProtNLM"/>
    </source>
</evidence>
<sequence>MQRDSWINITESKAENAYELIPNYDPSEVTAEGKRSEEDVNRKDNSVLSSILSFFSFLLSSVCFFVAFYFYLYRVSERGVWYAMWTDLGFLFGVTGLVLQYGRMELEILVDRKLMRPLLVCFFVSLFACMYCGVQGNGALLLWCSSLQFLSFLFFIVTSLPLHASFLRSKMYKD</sequence>
<feature type="transmembrane region" description="Helical" evidence="1">
    <location>
        <begin position="51"/>
        <end position="73"/>
    </location>
</feature>
<evidence type="ECO:0000256" key="1">
    <source>
        <dbReference type="SAM" id="Phobius"/>
    </source>
</evidence>
<feature type="transmembrane region" description="Helical" evidence="1">
    <location>
        <begin position="114"/>
        <end position="134"/>
    </location>
</feature>
<dbReference type="EMBL" id="LXWW01000121">
    <property type="protein sequence ID" value="OAO15722.1"/>
    <property type="molecule type" value="Genomic_DNA"/>
</dbReference>
<reference evidence="2 3" key="1">
    <citation type="submission" date="2016-05" db="EMBL/GenBank/DDBJ databases">
        <title>Nuclear genome of Blastocystis sp. subtype 1 NandII.</title>
        <authorList>
            <person name="Gentekaki E."/>
            <person name="Curtis B."/>
            <person name="Stairs C."/>
            <person name="Eme L."/>
            <person name="Herman E."/>
            <person name="Klimes V."/>
            <person name="Arias M.C."/>
            <person name="Elias M."/>
            <person name="Hilliou F."/>
            <person name="Klute M."/>
            <person name="Malik S.-B."/>
            <person name="Pightling A."/>
            <person name="Rachubinski R."/>
            <person name="Salas D."/>
            <person name="Schlacht A."/>
            <person name="Suga H."/>
            <person name="Archibald J."/>
            <person name="Ball S.G."/>
            <person name="Clark G."/>
            <person name="Dacks J."/>
            <person name="Van Der Giezen M."/>
            <person name="Tsaousis A."/>
            <person name="Roger A."/>
        </authorList>
    </citation>
    <scope>NUCLEOTIDE SEQUENCE [LARGE SCALE GENOMIC DNA]</scope>
    <source>
        <strain evidence="3">ATCC 50177 / NandII</strain>
    </source>
</reference>
<keyword evidence="1" id="KW-0812">Transmembrane</keyword>
<feature type="transmembrane region" description="Helical" evidence="1">
    <location>
        <begin position="140"/>
        <end position="162"/>
    </location>
</feature>
<evidence type="ECO:0000313" key="3">
    <source>
        <dbReference type="Proteomes" id="UP000078348"/>
    </source>
</evidence>
<keyword evidence="1" id="KW-0472">Membrane</keyword>
<keyword evidence="3" id="KW-1185">Reference proteome</keyword>
<dbReference type="Proteomes" id="UP000078348">
    <property type="component" value="Unassembled WGS sequence"/>
</dbReference>
<accession>A0A196SHS4</accession>
<keyword evidence="1" id="KW-1133">Transmembrane helix</keyword>
<proteinExistence type="predicted"/>
<comment type="caution">
    <text evidence="2">The sequence shown here is derived from an EMBL/GenBank/DDBJ whole genome shotgun (WGS) entry which is preliminary data.</text>
</comment>
<protein>
    <recommendedName>
        <fullName evidence="4">Transmembrane protein</fullName>
    </recommendedName>
</protein>
<dbReference type="AlphaFoldDB" id="A0A196SHS4"/>